<accession>A0A4Y2HFX7</accession>
<evidence type="ECO:0000313" key="2">
    <source>
        <dbReference type="Proteomes" id="UP000499080"/>
    </source>
</evidence>
<dbReference type="EMBL" id="BGPR01001915">
    <property type="protein sequence ID" value="GBM64191.1"/>
    <property type="molecule type" value="Genomic_DNA"/>
</dbReference>
<dbReference type="Proteomes" id="UP000499080">
    <property type="component" value="Unassembled WGS sequence"/>
</dbReference>
<evidence type="ECO:0000313" key="1">
    <source>
        <dbReference type="EMBL" id="GBM64191.1"/>
    </source>
</evidence>
<reference evidence="1 2" key="1">
    <citation type="journal article" date="2019" name="Sci. Rep.">
        <title>Orb-weaving spider Araneus ventricosus genome elucidates the spidroin gene catalogue.</title>
        <authorList>
            <person name="Kono N."/>
            <person name="Nakamura H."/>
            <person name="Ohtoshi R."/>
            <person name="Moran D.A.P."/>
            <person name="Shinohara A."/>
            <person name="Yoshida Y."/>
            <person name="Fujiwara M."/>
            <person name="Mori M."/>
            <person name="Tomita M."/>
            <person name="Arakawa K."/>
        </authorList>
    </citation>
    <scope>NUCLEOTIDE SEQUENCE [LARGE SCALE GENOMIC DNA]</scope>
</reference>
<gene>
    <name evidence="1" type="ORF">AVEN_159578_1</name>
</gene>
<dbReference type="OrthoDB" id="6473381at2759"/>
<name>A0A4Y2HFX7_ARAVE</name>
<sequence>MSTQLSSLYDEAKKKNACGGRMYEKVEGRKSPLVLEQVHAACTTGDSHLDVLLGGVCHRWLTPLYPLGSYYFCFVQSQFFPMLKRKEEELQDASSRRRQLENVKGELLKLKKKEAADRQLWHNARGQKSEKKQKNKVIADCQTWHNVEGEKSRRNRRTKK</sequence>
<comment type="caution">
    <text evidence="1">The sequence shown here is derived from an EMBL/GenBank/DDBJ whole genome shotgun (WGS) entry which is preliminary data.</text>
</comment>
<dbReference type="AlphaFoldDB" id="A0A4Y2HFX7"/>
<protein>
    <submittedName>
        <fullName evidence="1">Uncharacterized protein</fullName>
    </submittedName>
</protein>
<organism evidence="1 2">
    <name type="scientific">Araneus ventricosus</name>
    <name type="common">Orbweaver spider</name>
    <name type="synonym">Epeira ventricosa</name>
    <dbReference type="NCBI Taxonomy" id="182803"/>
    <lineage>
        <taxon>Eukaryota</taxon>
        <taxon>Metazoa</taxon>
        <taxon>Ecdysozoa</taxon>
        <taxon>Arthropoda</taxon>
        <taxon>Chelicerata</taxon>
        <taxon>Arachnida</taxon>
        <taxon>Araneae</taxon>
        <taxon>Araneomorphae</taxon>
        <taxon>Entelegynae</taxon>
        <taxon>Araneoidea</taxon>
        <taxon>Araneidae</taxon>
        <taxon>Araneus</taxon>
    </lineage>
</organism>
<keyword evidence="2" id="KW-1185">Reference proteome</keyword>
<proteinExistence type="predicted"/>